<dbReference type="EMBL" id="CACRTO010000008">
    <property type="protein sequence ID" value="VYT87830.1"/>
    <property type="molecule type" value="Genomic_DNA"/>
</dbReference>
<sequence length="431" mass="50740">MIFRDSKWVIFDFLPYEYKSLEEYLENMASKGWVLQYIKGYILKFRKANPKKVKYAVDIMDSISFLDGKNSEKALEYREYCKKAGWDFVCESDKIQIYSSEENVERIEIHTDEREKFNIIKKASFKYILLKMLTAIMLLYTQYMITIGSSDGDFLASNLILGSLLFANLFAINEVIGLITYMIFAIRGKIAIDKGKKITYNFKKIAKIKRLIHRISLSLVIIITIIISIKSDINLLKILILFLLFAILIEYIVNFIRNKNYKNRKIIIPIIYLILPLILAILMIPILFSNINTNSNNSTEISKEAFYLTLEDFNDTSKDDFIYYRMEKSPIASYLYYGGAGKKNYLNYDIFESDYKWAVKYNFNKRINFVREIGIDYIEKETNLPKDIKVYINERGDKYIFISDYKMVEISTLEEIGEDELISIVYEKLFK</sequence>
<keyword evidence="1" id="KW-1133">Transmembrane helix</keyword>
<protein>
    <recommendedName>
        <fullName evidence="3">DUF2812 domain-containing protein</fullName>
    </recommendedName>
</protein>
<evidence type="ECO:0008006" key="3">
    <source>
        <dbReference type="Google" id="ProtNLM"/>
    </source>
</evidence>
<dbReference type="InterPro" id="IPR021359">
    <property type="entry name" value="DUF2812"/>
</dbReference>
<dbReference type="AlphaFoldDB" id="A0A6N3AE49"/>
<feature type="transmembrane region" description="Helical" evidence="1">
    <location>
        <begin position="165"/>
        <end position="190"/>
    </location>
</feature>
<name>A0A6N3AE49_9CLOT</name>
<feature type="transmembrane region" description="Helical" evidence="1">
    <location>
        <begin position="235"/>
        <end position="254"/>
    </location>
</feature>
<feature type="transmembrane region" description="Helical" evidence="1">
    <location>
        <begin position="266"/>
        <end position="288"/>
    </location>
</feature>
<keyword evidence="1" id="KW-0472">Membrane</keyword>
<evidence type="ECO:0000313" key="2">
    <source>
        <dbReference type="EMBL" id="VYT87830.1"/>
    </source>
</evidence>
<dbReference type="Pfam" id="PF11193">
    <property type="entry name" value="DUF2812"/>
    <property type="match status" value="1"/>
</dbReference>
<feature type="transmembrane region" description="Helical" evidence="1">
    <location>
        <begin position="124"/>
        <end position="145"/>
    </location>
</feature>
<reference evidence="2" key="1">
    <citation type="submission" date="2019-11" db="EMBL/GenBank/DDBJ databases">
        <authorList>
            <person name="Feng L."/>
        </authorList>
    </citation>
    <scope>NUCLEOTIDE SEQUENCE</scope>
    <source>
        <strain evidence="2">CTertiumLFYP3</strain>
    </source>
</reference>
<feature type="transmembrane region" description="Helical" evidence="1">
    <location>
        <begin position="211"/>
        <end position="229"/>
    </location>
</feature>
<evidence type="ECO:0000256" key="1">
    <source>
        <dbReference type="SAM" id="Phobius"/>
    </source>
</evidence>
<accession>A0A6N3AE49</accession>
<organism evidence="2">
    <name type="scientific">Clostridium tertium</name>
    <dbReference type="NCBI Taxonomy" id="1559"/>
    <lineage>
        <taxon>Bacteria</taxon>
        <taxon>Bacillati</taxon>
        <taxon>Bacillota</taxon>
        <taxon>Clostridia</taxon>
        <taxon>Eubacteriales</taxon>
        <taxon>Clostridiaceae</taxon>
        <taxon>Clostridium</taxon>
    </lineage>
</organism>
<keyword evidence="1" id="KW-0812">Transmembrane</keyword>
<gene>
    <name evidence="2" type="ORF">CTLFYP3_00901</name>
</gene>
<proteinExistence type="predicted"/>
<dbReference type="RefSeq" id="WP_156625399.1">
    <property type="nucleotide sequence ID" value="NZ_CACRTO010000008.1"/>
</dbReference>